<organism evidence="4 5">
    <name type="scientific">Apiospora saccharicola</name>
    <dbReference type="NCBI Taxonomy" id="335842"/>
    <lineage>
        <taxon>Eukaryota</taxon>
        <taxon>Fungi</taxon>
        <taxon>Dikarya</taxon>
        <taxon>Ascomycota</taxon>
        <taxon>Pezizomycotina</taxon>
        <taxon>Sordariomycetes</taxon>
        <taxon>Xylariomycetidae</taxon>
        <taxon>Amphisphaeriales</taxon>
        <taxon>Apiosporaceae</taxon>
        <taxon>Apiospora</taxon>
    </lineage>
</organism>
<feature type="compositionally biased region" description="Low complexity" evidence="2">
    <location>
        <begin position="277"/>
        <end position="301"/>
    </location>
</feature>
<dbReference type="PANTHER" id="PTHR46044">
    <property type="entry name" value="NITRILASE"/>
    <property type="match status" value="1"/>
</dbReference>
<name>A0ABR1W2S0_9PEZI</name>
<dbReference type="SUPFAM" id="SSF56317">
    <property type="entry name" value="Carbon-nitrogen hydrolase"/>
    <property type="match status" value="2"/>
</dbReference>
<evidence type="ECO:0000259" key="3">
    <source>
        <dbReference type="PROSITE" id="PS50263"/>
    </source>
</evidence>
<dbReference type="Gene3D" id="3.60.110.10">
    <property type="entry name" value="Carbon-nitrogen hydrolase"/>
    <property type="match status" value="2"/>
</dbReference>
<evidence type="ECO:0000313" key="4">
    <source>
        <dbReference type="EMBL" id="KAK8077753.1"/>
    </source>
</evidence>
<comment type="similarity">
    <text evidence="1">Belongs to the carbon-nitrogen hydrolase superfamily. Nitrilase family.</text>
</comment>
<feature type="domain" description="CN hydrolase" evidence="3">
    <location>
        <begin position="9"/>
        <end position="463"/>
    </location>
</feature>
<dbReference type="InterPro" id="IPR003010">
    <property type="entry name" value="C-N_Hydrolase"/>
</dbReference>
<accession>A0ABR1W2S0</accession>
<feature type="region of interest" description="Disordered" evidence="2">
    <location>
        <begin position="277"/>
        <end position="378"/>
    </location>
</feature>
<dbReference type="InterPro" id="IPR036526">
    <property type="entry name" value="C-N_Hydrolase_sf"/>
</dbReference>
<proteinExistence type="inferred from homology"/>
<sequence length="512" mass="54539">MSAPTKGTIRLATASPATQATTRATLSQLQHVASRAAAARADLLLLPEAYLGGYPRGSDFGCRVGARTDEGRGEFLRYFQAAVDLGDTVGNGAGAGDAWVKRQLPGNQSPEVAADDGSTAKDPKSTAAQNQRGDGTREELERIARDTGLFIVVGLVEKAGGSLYCSVVYVSPTQGIIGKRRKVQPTGTERLIWAQGSPGTLKAVTTTIRGVRINLAAAICWENYMPLLRQSLYQQNINLYLAPTADGRDTWLGLMRTVALEGRCFVVSSNMCVRGSSQQQQQQSEKVGSAAAAAASPASAPYDRDSPLSRVASPPQAHHGSTTRRRNSCLTEEGFEIALPRAAPTTTSGSSSPSRARKERRRSIFDEDGNEIVFPCDGKEKSVPAADVVVEEDEGVDVSTVDDAHRQKQQVTSGAAMAGKSMATAADNFLTRGGSSIIAPDGDVIAGPQWEDDHGIIYADVDFEDCIRGRLDLDAAGSYSRYGSRSFPFSHLRQSFAAPMSLIPTSELLLIP</sequence>
<keyword evidence="5" id="KW-1185">Reference proteome</keyword>
<protein>
    <submittedName>
        <fullName evidence="4">Nitrilase</fullName>
    </submittedName>
</protein>
<dbReference type="InterPro" id="IPR044149">
    <property type="entry name" value="Nitrilases_CHs"/>
</dbReference>
<feature type="compositionally biased region" description="Low complexity" evidence="2">
    <location>
        <begin position="340"/>
        <end position="354"/>
    </location>
</feature>
<evidence type="ECO:0000256" key="1">
    <source>
        <dbReference type="ARBA" id="ARBA00008129"/>
    </source>
</evidence>
<feature type="region of interest" description="Disordered" evidence="2">
    <location>
        <begin position="107"/>
        <end position="138"/>
    </location>
</feature>
<dbReference type="PANTHER" id="PTHR46044:SF12">
    <property type="entry name" value="HYDROLASE"/>
    <property type="match status" value="1"/>
</dbReference>
<comment type="caution">
    <text evidence="4">The sequence shown here is derived from an EMBL/GenBank/DDBJ whole genome shotgun (WGS) entry which is preliminary data.</text>
</comment>
<evidence type="ECO:0000313" key="5">
    <source>
        <dbReference type="Proteomes" id="UP001446871"/>
    </source>
</evidence>
<dbReference type="Pfam" id="PF00795">
    <property type="entry name" value="CN_hydrolase"/>
    <property type="match status" value="1"/>
</dbReference>
<dbReference type="Proteomes" id="UP001446871">
    <property type="component" value="Unassembled WGS sequence"/>
</dbReference>
<gene>
    <name evidence="4" type="ORF">PG996_003923</name>
</gene>
<dbReference type="EMBL" id="JAQQWM010000002">
    <property type="protein sequence ID" value="KAK8077753.1"/>
    <property type="molecule type" value="Genomic_DNA"/>
</dbReference>
<dbReference type="PROSITE" id="PS50263">
    <property type="entry name" value="CN_HYDROLASE"/>
    <property type="match status" value="1"/>
</dbReference>
<reference evidence="4 5" key="1">
    <citation type="submission" date="2023-01" db="EMBL/GenBank/DDBJ databases">
        <title>Analysis of 21 Apiospora genomes using comparative genomics revels a genus with tremendous synthesis potential of carbohydrate active enzymes and secondary metabolites.</title>
        <authorList>
            <person name="Sorensen T."/>
        </authorList>
    </citation>
    <scope>NUCLEOTIDE SEQUENCE [LARGE SCALE GENOMIC DNA]</scope>
    <source>
        <strain evidence="4 5">CBS 83171</strain>
    </source>
</reference>
<evidence type="ECO:0000256" key="2">
    <source>
        <dbReference type="SAM" id="MobiDB-lite"/>
    </source>
</evidence>